<evidence type="ECO:0000259" key="1">
    <source>
        <dbReference type="PROSITE" id="PS50846"/>
    </source>
</evidence>
<dbReference type="SUPFAM" id="SSF55008">
    <property type="entry name" value="HMA, heavy metal-associated domain"/>
    <property type="match status" value="1"/>
</dbReference>
<protein>
    <recommendedName>
        <fullName evidence="1">HMA domain-containing protein</fullName>
    </recommendedName>
</protein>
<comment type="caution">
    <text evidence="2">The sequence shown here is derived from an EMBL/GenBank/DDBJ whole genome shotgun (WGS) entry which is preliminary data.</text>
</comment>
<organism evidence="2">
    <name type="scientific">marine sediment metagenome</name>
    <dbReference type="NCBI Taxonomy" id="412755"/>
    <lineage>
        <taxon>unclassified sequences</taxon>
        <taxon>metagenomes</taxon>
        <taxon>ecological metagenomes</taxon>
    </lineage>
</organism>
<dbReference type="Gene3D" id="3.30.70.100">
    <property type="match status" value="1"/>
</dbReference>
<evidence type="ECO:0000313" key="2">
    <source>
        <dbReference type="EMBL" id="GAG11794.1"/>
    </source>
</evidence>
<dbReference type="Pfam" id="PF00403">
    <property type="entry name" value="HMA"/>
    <property type="match status" value="1"/>
</dbReference>
<dbReference type="InterPro" id="IPR006121">
    <property type="entry name" value="HMA_dom"/>
</dbReference>
<feature type="domain" description="HMA" evidence="1">
    <location>
        <begin position="1"/>
        <end position="55"/>
    </location>
</feature>
<name>X0V114_9ZZZZ</name>
<dbReference type="InterPro" id="IPR036163">
    <property type="entry name" value="HMA_dom_sf"/>
</dbReference>
<sequence>MTCNYCVVTIRKALKDIPGIKYLEISLSEKLIKIGGEFEEKALVRAIKSAGFTVEKK</sequence>
<reference evidence="2" key="1">
    <citation type="journal article" date="2014" name="Front. Microbiol.">
        <title>High frequency of phylogenetically diverse reductive dehalogenase-homologous genes in deep subseafloor sedimentary metagenomes.</title>
        <authorList>
            <person name="Kawai M."/>
            <person name="Futagami T."/>
            <person name="Toyoda A."/>
            <person name="Takaki Y."/>
            <person name="Nishi S."/>
            <person name="Hori S."/>
            <person name="Arai W."/>
            <person name="Tsubouchi T."/>
            <person name="Morono Y."/>
            <person name="Uchiyama I."/>
            <person name="Ito T."/>
            <person name="Fujiyama A."/>
            <person name="Inagaki F."/>
            <person name="Takami H."/>
        </authorList>
    </citation>
    <scope>NUCLEOTIDE SEQUENCE</scope>
    <source>
        <strain evidence="2">Expedition CK06-06</strain>
    </source>
</reference>
<dbReference type="AlphaFoldDB" id="X0V114"/>
<dbReference type="EMBL" id="BARS01020829">
    <property type="protein sequence ID" value="GAG11794.1"/>
    <property type="molecule type" value="Genomic_DNA"/>
</dbReference>
<dbReference type="CDD" id="cd00371">
    <property type="entry name" value="HMA"/>
    <property type="match status" value="1"/>
</dbReference>
<dbReference type="PROSITE" id="PS50846">
    <property type="entry name" value="HMA_2"/>
    <property type="match status" value="1"/>
</dbReference>
<proteinExistence type="predicted"/>
<accession>X0V114</accession>
<gene>
    <name evidence="2" type="ORF">S01H1_33536</name>
</gene>
<dbReference type="GO" id="GO:0046872">
    <property type="term" value="F:metal ion binding"/>
    <property type="evidence" value="ECO:0007669"/>
    <property type="project" value="InterPro"/>
</dbReference>